<evidence type="ECO:0000256" key="4">
    <source>
        <dbReference type="ARBA" id="ARBA00022989"/>
    </source>
</evidence>
<evidence type="ECO:0000256" key="3">
    <source>
        <dbReference type="ARBA" id="ARBA00022692"/>
    </source>
</evidence>
<dbReference type="PANTHER" id="PTHR33966:SF1">
    <property type="entry name" value="PROTEIN ODR-4 HOMOLOG"/>
    <property type="match status" value="1"/>
</dbReference>
<evidence type="ECO:0000256" key="7">
    <source>
        <dbReference type="SAM" id="Phobius"/>
    </source>
</evidence>
<dbReference type="EMBL" id="CALNXK010000010">
    <property type="protein sequence ID" value="CAH3042440.1"/>
    <property type="molecule type" value="Genomic_DNA"/>
</dbReference>
<evidence type="ECO:0000313" key="9">
    <source>
        <dbReference type="Proteomes" id="UP001159405"/>
    </source>
</evidence>
<protein>
    <recommendedName>
        <fullName evidence="10">Protein odr-4 homolog</fullName>
    </recommendedName>
</protein>
<evidence type="ECO:0000256" key="1">
    <source>
        <dbReference type="ARBA" id="ARBA00004370"/>
    </source>
</evidence>
<keyword evidence="9" id="KW-1185">Reference proteome</keyword>
<evidence type="ECO:0008006" key="10">
    <source>
        <dbReference type="Google" id="ProtNLM"/>
    </source>
</evidence>
<evidence type="ECO:0000256" key="6">
    <source>
        <dbReference type="SAM" id="MobiDB-lite"/>
    </source>
</evidence>
<comment type="caution">
    <text evidence="8">The sequence shown here is derived from an EMBL/GenBank/DDBJ whole genome shotgun (WGS) entry which is preliminary data.</text>
</comment>
<organism evidence="8 9">
    <name type="scientific">Porites lobata</name>
    <dbReference type="NCBI Taxonomy" id="104759"/>
    <lineage>
        <taxon>Eukaryota</taxon>
        <taxon>Metazoa</taxon>
        <taxon>Cnidaria</taxon>
        <taxon>Anthozoa</taxon>
        <taxon>Hexacorallia</taxon>
        <taxon>Scleractinia</taxon>
        <taxon>Fungiina</taxon>
        <taxon>Poritidae</taxon>
        <taxon>Porites</taxon>
    </lineage>
</organism>
<dbReference type="InterPro" id="IPR029454">
    <property type="entry name" value="ODR-4-like"/>
</dbReference>
<reference evidence="8 9" key="1">
    <citation type="submission" date="2022-05" db="EMBL/GenBank/DDBJ databases">
        <authorList>
            <consortium name="Genoscope - CEA"/>
            <person name="William W."/>
        </authorList>
    </citation>
    <scope>NUCLEOTIDE SEQUENCE [LARGE SCALE GENOMIC DNA]</scope>
</reference>
<proteinExistence type="inferred from homology"/>
<comment type="similarity">
    <text evidence="2">Belongs to the ODR-4 family.</text>
</comment>
<feature type="transmembrane region" description="Helical" evidence="7">
    <location>
        <begin position="425"/>
        <end position="445"/>
    </location>
</feature>
<evidence type="ECO:0000256" key="5">
    <source>
        <dbReference type="ARBA" id="ARBA00023136"/>
    </source>
</evidence>
<comment type="subcellular location">
    <subcellularLocation>
        <location evidence="1">Membrane</location>
    </subcellularLocation>
</comment>
<feature type="region of interest" description="Disordered" evidence="6">
    <location>
        <begin position="400"/>
        <end position="420"/>
    </location>
</feature>
<evidence type="ECO:0000313" key="8">
    <source>
        <dbReference type="EMBL" id="CAH3042440.1"/>
    </source>
</evidence>
<evidence type="ECO:0000256" key="2">
    <source>
        <dbReference type="ARBA" id="ARBA00010131"/>
    </source>
</evidence>
<keyword evidence="4 7" id="KW-1133">Transmembrane helix</keyword>
<dbReference type="Proteomes" id="UP001159405">
    <property type="component" value="Unassembled WGS sequence"/>
</dbReference>
<keyword evidence="5 7" id="KW-0472">Membrane</keyword>
<dbReference type="Pfam" id="PF14778">
    <property type="entry name" value="ODR4-like"/>
    <property type="match status" value="1"/>
</dbReference>
<accession>A0ABN8N605</accession>
<name>A0ABN8N605_9CNID</name>
<dbReference type="PANTHER" id="PTHR33966">
    <property type="entry name" value="PROTEIN ODR-4 HOMOLOG"/>
    <property type="match status" value="1"/>
</dbReference>
<sequence>MGRTIIIEERVGDHISSLYGSYKCQIGLVIGQISPQQDYIIHLARTPEQSGINGIPDAESIPSTLEEIENNWINEHARQVSRMLTGGLDVIGVFAFGPSDMLTKSQAKLRQLLYSVTKAVYHKPASYFDDLSYSRILLQICSATKKITCRTIDTSDQRANLNPAEVKYQSFASKWLKVEASLSLCNKNFTIKRKLEKSSLQSQVMGSISSLLRSISNALCTVNGELINGDQLLVPGEKSGKSSRATSTQTFKIDIFTEELNDSPKKEETHAVASLSMSGNMCCRAYVHQKATVKEAVQALKYDAIRSFLSRCEVLCEDIMDSQEEATSEGTPSSTWTCPQRLFAPFGMGTITVCDYVFKDETVKESRERMIELLDVTPREEDFECKEEFPDVQTVKSLVEEMDSKGSEDEAEEDEQSQQGIGKRVIGAVVGMVVAVVAAGITFLWGEQAG</sequence>
<keyword evidence="3 7" id="KW-0812">Transmembrane</keyword>
<gene>
    <name evidence="8" type="ORF">PLOB_00000933</name>
</gene>